<keyword evidence="1" id="KW-0732">Signal</keyword>
<organism evidence="2 3">
    <name type="scientific">Kaistella gelatinilytica</name>
    <dbReference type="NCBI Taxonomy" id="2787636"/>
    <lineage>
        <taxon>Bacteria</taxon>
        <taxon>Pseudomonadati</taxon>
        <taxon>Bacteroidota</taxon>
        <taxon>Flavobacteriia</taxon>
        <taxon>Flavobacteriales</taxon>
        <taxon>Weeksellaceae</taxon>
        <taxon>Chryseobacterium group</taxon>
        <taxon>Kaistella</taxon>
    </lineage>
</organism>
<comment type="caution">
    <text evidence="2">The sequence shown here is derived from an EMBL/GenBank/DDBJ whole genome shotgun (WGS) entry which is preliminary data.</text>
</comment>
<reference evidence="2 3" key="1">
    <citation type="submission" date="2020-11" db="EMBL/GenBank/DDBJ databases">
        <title>Kaistella gelatinilytica sp. nov., a flavobacterium isolated from Antarctic Soil.</title>
        <authorList>
            <person name="Li J."/>
        </authorList>
    </citation>
    <scope>NUCLEOTIDE SEQUENCE [LARGE SCALE GENOMIC DNA]</scope>
    <source>
        <strain evidence="2 3">G5-32</strain>
    </source>
</reference>
<feature type="chain" id="PRO_5046109061" description="Trimeric autotransporter adhesin" evidence="1">
    <location>
        <begin position="28"/>
        <end position="779"/>
    </location>
</feature>
<name>A0ABS0F813_9FLAO</name>
<sequence>MKTIYNILKKVLIVSSFFYFMNTFAQAPNLMSYQAVVRNSSNALITNSNVGMKISVLQGSDAGTPVFVETQTTTTNNNGLATLKIGSGTAVNGTFAAINWATGPYFIKTETDPTGGTSYTITATSQLMSVPYALFAANGGSSTGSGTVNYVSKFTTTSTLGNSQIFDDGNGVGINNATPTSKFYVNGQGSVDIPLGDIGYTGGTNNNTRVGTIANNSVVTAAANVGTYSNAGKAKNNVAFYGTTDQSSDAAASYTGVLLDNYNNHITTSGSVNGIFNDVGNFGTGNASGIRTFIRQGGAAANATGIYNNISALGKAIGIDMITQTSGDKDITGINNITAGGPDGGSSMTTGAINIGDGFGQSAGAANIGYGEDVAPAYGAYNEADGYGTGIVYGSNNIGLSLAEGDAYGANISATGGSGSGSSTTNGKTIGANVITSGNNDIPLTTVGIKIVNNNNDHITNVSSYADPANPAGYFSGANGSGQGIYAESVGKGYNVSGSSVGVGVTGTSTSAVNKYNYGVLGMASGGANSSIGVVAVTDSNSSSVGFDIALFGQDEIAAANSYAGYFVGKVFVNGTLTTTGPKPFTIDNPMDPQNKLLRHFAVEGPEVLNNYSGNIATNASGKAIVKLPNYFESINKDYRYQLTAIGTFSQAIVSKEISNNQFEITTSVPNVKVSWQVMGVRNDAYMQKVNNLQAEEDKPAFMRGKYLTPAAYGQPESMSAFYLPTDKKSQFKNTAVRDAAQQTKQQLEHSKAFRSKIKAAIDAAKKESELKSTSKITK</sequence>
<dbReference type="Proteomes" id="UP000660070">
    <property type="component" value="Unassembled WGS sequence"/>
</dbReference>
<evidence type="ECO:0000313" key="3">
    <source>
        <dbReference type="Proteomes" id="UP000660070"/>
    </source>
</evidence>
<evidence type="ECO:0008006" key="4">
    <source>
        <dbReference type="Google" id="ProtNLM"/>
    </source>
</evidence>
<keyword evidence="3" id="KW-1185">Reference proteome</keyword>
<accession>A0ABS0F813</accession>
<feature type="signal peptide" evidence="1">
    <location>
        <begin position="1"/>
        <end position="27"/>
    </location>
</feature>
<dbReference type="EMBL" id="JADPVI010000001">
    <property type="protein sequence ID" value="MBF8455856.1"/>
    <property type="molecule type" value="Genomic_DNA"/>
</dbReference>
<evidence type="ECO:0000256" key="1">
    <source>
        <dbReference type="SAM" id="SignalP"/>
    </source>
</evidence>
<gene>
    <name evidence="2" type="ORF">IV494_01570</name>
</gene>
<dbReference type="RefSeq" id="WP_196078417.1">
    <property type="nucleotide sequence ID" value="NZ_JADPVI010000001.1"/>
</dbReference>
<proteinExistence type="predicted"/>
<protein>
    <recommendedName>
        <fullName evidence="4">Trimeric autotransporter adhesin</fullName>
    </recommendedName>
</protein>
<evidence type="ECO:0000313" key="2">
    <source>
        <dbReference type="EMBL" id="MBF8455856.1"/>
    </source>
</evidence>